<dbReference type="GO" id="GO:0042026">
    <property type="term" value="P:protein refolding"/>
    <property type="evidence" value="ECO:0007669"/>
    <property type="project" value="TreeGrafter"/>
</dbReference>
<accession>A0A6G8S0V1</accession>
<dbReference type="Pfam" id="PF00226">
    <property type="entry name" value="DnaJ"/>
    <property type="match status" value="1"/>
</dbReference>
<evidence type="ECO:0000313" key="6">
    <source>
        <dbReference type="Proteomes" id="UP000501939"/>
    </source>
</evidence>
<keyword evidence="1" id="KW-0963">Cytoplasm</keyword>
<evidence type="ECO:0000256" key="1">
    <source>
        <dbReference type="ARBA" id="ARBA00022490"/>
    </source>
</evidence>
<dbReference type="SMART" id="SM00271">
    <property type="entry name" value="DnaJ"/>
    <property type="match status" value="1"/>
</dbReference>
<dbReference type="GO" id="GO:0003677">
    <property type="term" value="F:DNA binding"/>
    <property type="evidence" value="ECO:0007669"/>
    <property type="project" value="UniProtKB-KW"/>
</dbReference>
<dbReference type="GO" id="GO:0005737">
    <property type="term" value="C:cytoplasm"/>
    <property type="evidence" value="ECO:0007669"/>
    <property type="project" value="TreeGrafter"/>
</dbReference>
<evidence type="ECO:0000259" key="4">
    <source>
        <dbReference type="PROSITE" id="PS50076"/>
    </source>
</evidence>
<keyword evidence="2" id="KW-0238">DNA-binding</keyword>
<dbReference type="FunFam" id="2.60.260.20:FF:000008">
    <property type="entry name" value="Curved DNA-binding protein"/>
    <property type="match status" value="1"/>
</dbReference>
<sequence>MAKNYYDDLGISRQASAEDIKKAYRKLARKYHPDVSKEANAEAMMQAINVAYDTLGDAEKKKQYDFELDHPQAAYGFNGGGSDTHSGFGQGFDQGYQQGAHQGNAQGGFQGGDFSGFEDLFGRFGQGFGGGQYQQYSNGSRQQSFRGEDQHASIEVDLEIAFQGATQNITLQIPTYNAYGEPEVQRKTLQVKIPKGMKEGQQIRLSKQGQAGINGGEAGDLYIQIHYKQDDKLRVEGADIYYNIDISPWEAALGQEIEVNTPNGKVKVGIPKNTVYGKQLRLKDKGIPAKVPGHLYLILNIVYPKAETEQQVHAYEDLAKAFSHFNPRSH</sequence>
<dbReference type="PRINTS" id="PR00625">
    <property type="entry name" value="JDOMAIN"/>
</dbReference>
<protein>
    <submittedName>
        <fullName evidence="5">DnaJ domain-containing protein</fullName>
    </submittedName>
</protein>
<dbReference type="KEGG" id="alj:G8D99_01510"/>
<evidence type="ECO:0000313" key="5">
    <source>
        <dbReference type="EMBL" id="QIO07836.1"/>
    </source>
</evidence>
<dbReference type="PANTHER" id="PTHR43096">
    <property type="entry name" value="DNAJ HOMOLOG 1, MITOCHONDRIAL-RELATED"/>
    <property type="match status" value="1"/>
</dbReference>
<dbReference type="Gene3D" id="2.60.260.20">
    <property type="entry name" value="Urease metallochaperone UreE, N-terminal domain"/>
    <property type="match status" value="2"/>
</dbReference>
<dbReference type="SUPFAM" id="SSF46565">
    <property type="entry name" value="Chaperone J-domain"/>
    <property type="match status" value="1"/>
</dbReference>
<dbReference type="EMBL" id="CP049916">
    <property type="protein sequence ID" value="QIO07836.1"/>
    <property type="molecule type" value="Genomic_DNA"/>
</dbReference>
<dbReference type="InterPro" id="IPR008971">
    <property type="entry name" value="HSP40/DnaJ_pept-bd"/>
</dbReference>
<evidence type="ECO:0000256" key="2">
    <source>
        <dbReference type="ARBA" id="ARBA00023125"/>
    </source>
</evidence>
<dbReference type="Proteomes" id="UP000501939">
    <property type="component" value="Chromosome"/>
</dbReference>
<dbReference type="RefSeq" id="WP_166321987.1">
    <property type="nucleotide sequence ID" value="NZ_CP049916.1"/>
</dbReference>
<dbReference type="InterPro" id="IPR001623">
    <property type="entry name" value="DnaJ_domain"/>
</dbReference>
<dbReference type="PROSITE" id="PS50076">
    <property type="entry name" value="DNAJ_2"/>
    <property type="match status" value="1"/>
</dbReference>
<keyword evidence="6" id="KW-1185">Reference proteome</keyword>
<organism evidence="5 6">
    <name type="scientific">Acinetobacter lanii</name>
    <dbReference type="NCBI Taxonomy" id="2715163"/>
    <lineage>
        <taxon>Bacteria</taxon>
        <taxon>Pseudomonadati</taxon>
        <taxon>Pseudomonadota</taxon>
        <taxon>Gammaproteobacteria</taxon>
        <taxon>Moraxellales</taxon>
        <taxon>Moraxellaceae</taxon>
        <taxon>Acinetobacter</taxon>
    </lineage>
</organism>
<dbReference type="CDD" id="cd06257">
    <property type="entry name" value="DnaJ"/>
    <property type="match status" value="1"/>
</dbReference>
<keyword evidence="3" id="KW-0143">Chaperone</keyword>
<feature type="domain" description="J" evidence="4">
    <location>
        <begin position="4"/>
        <end position="68"/>
    </location>
</feature>
<gene>
    <name evidence="5" type="ORF">G8D99_01510</name>
</gene>
<dbReference type="GO" id="GO:0051082">
    <property type="term" value="F:unfolded protein binding"/>
    <property type="evidence" value="ECO:0007669"/>
    <property type="project" value="InterPro"/>
</dbReference>
<dbReference type="Pfam" id="PF01556">
    <property type="entry name" value="DnaJ_C"/>
    <property type="match status" value="1"/>
</dbReference>
<dbReference type="CDD" id="cd10747">
    <property type="entry name" value="DnaJ_C"/>
    <property type="match status" value="1"/>
</dbReference>
<dbReference type="AlphaFoldDB" id="A0A6G8S0V1"/>
<dbReference type="PANTHER" id="PTHR43096:SF52">
    <property type="entry name" value="DNAJ HOMOLOG 1, MITOCHONDRIAL-RELATED"/>
    <property type="match status" value="1"/>
</dbReference>
<reference evidence="5 6" key="1">
    <citation type="submission" date="2020-03" db="EMBL/GenBank/DDBJ databases">
        <authorList>
            <person name="Zhu W."/>
        </authorList>
    </citation>
    <scope>NUCLEOTIDE SEQUENCE [LARGE SCALE GENOMIC DNA]</scope>
    <source>
        <strain evidence="5 6">185</strain>
    </source>
</reference>
<dbReference type="InterPro" id="IPR002939">
    <property type="entry name" value="DnaJ_C"/>
</dbReference>
<dbReference type="Gene3D" id="1.10.287.110">
    <property type="entry name" value="DnaJ domain"/>
    <property type="match status" value="1"/>
</dbReference>
<dbReference type="SUPFAM" id="SSF49493">
    <property type="entry name" value="HSP40/DnaJ peptide-binding domain"/>
    <property type="match status" value="2"/>
</dbReference>
<name>A0A6G8S0V1_9GAMM</name>
<proteinExistence type="predicted"/>
<dbReference type="InterPro" id="IPR036869">
    <property type="entry name" value="J_dom_sf"/>
</dbReference>
<evidence type="ECO:0000256" key="3">
    <source>
        <dbReference type="ARBA" id="ARBA00023186"/>
    </source>
</evidence>